<dbReference type="AlphaFoldDB" id="A0A8S4EM00"/>
<dbReference type="Proteomes" id="UP000653454">
    <property type="component" value="Unassembled WGS sequence"/>
</dbReference>
<sequence>MSDDEDSSPEKALAPINSVPVIGTKRLKQMDAMFLERGGAGGVPRSSLSVETLLDLLLLLYDECCCSSLRREKAVADFIQYVLRVPPAQKSTLLESVWRCITLHSPATDLSKKNIE</sequence>
<name>A0A8S4EM00_PLUXY</name>
<dbReference type="Gene3D" id="3.30.200.20">
    <property type="entry name" value="Phosphorylase Kinase, domain 1"/>
    <property type="match status" value="1"/>
</dbReference>
<dbReference type="EMBL" id="CAJHNJ030000018">
    <property type="protein sequence ID" value="CAG9116410.1"/>
    <property type="molecule type" value="Genomic_DNA"/>
</dbReference>
<protein>
    <submittedName>
        <fullName evidence="1">(diamondback moth) hypothetical protein</fullName>
    </submittedName>
</protein>
<proteinExistence type="predicted"/>
<evidence type="ECO:0000313" key="1">
    <source>
        <dbReference type="EMBL" id="CAG9116410.1"/>
    </source>
</evidence>
<reference evidence="1" key="1">
    <citation type="submission" date="2020-11" db="EMBL/GenBank/DDBJ databases">
        <authorList>
            <person name="Whiteford S."/>
        </authorList>
    </citation>
    <scope>NUCLEOTIDE SEQUENCE</scope>
</reference>
<evidence type="ECO:0000313" key="2">
    <source>
        <dbReference type="Proteomes" id="UP000653454"/>
    </source>
</evidence>
<keyword evidence="2" id="KW-1185">Reference proteome</keyword>
<comment type="caution">
    <text evidence="1">The sequence shown here is derived from an EMBL/GenBank/DDBJ whole genome shotgun (WGS) entry which is preliminary data.</text>
</comment>
<organism evidence="1 2">
    <name type="scientific">Plutella xylostella</name>
    <name type="common">Diamondback moth</name>
    <name type="synonym">Plutella maculipennis</name>
    <dbReference type="NCBI Taxonomy" id="51655"/>
    <lineage>
        <taxon>Eukaryota</taxon>
        <taxon>Metazoa</taxon>
        <taxon>Ecdysozoa</taxon>
        <taxon>Arthropoda</taxon>
        <taxon>Hexapoda</taxon>
        <taxon>Insecta</taxon>
        <taxon>Pterygota</taxon>
        <taxon>Neoptera</taxon>
        <taxon>Endopterygota</taxon>
        <taxon>Lepidoptera</taxon>
        <taxon>Glossata</taxon>
        <taxon>Ditrysia</taxon>
        <taxon>Yponomeutoidea</taxon>
        <taxon>Plutellidae</taxon>
        <taxon>Plutella</taxon>
    </lineage>
</organism>
<accession>A0A8S4EM00</accession>
<gene>
    <name evidence="1" type="ORF">PLXY2_LOCUS6009</name>
</gene>